<organism evidence="4 5">
    <name type="scientific">Aquiflexum balticum DSM 16537</name>
    <dbReference type="NCBI Taxonomy" id="758820"/>
    <lineage>
        <taxon>Bacteria</taxon>
        <taxon>Pseudomonadati</taxon>
        <taxon>Bacteroidota</taxon>
        <taxon>Cytophagia</taxon>
        <taxon>Cytophagales</taxon>
        <taxon>Cyclobacteriaceae</taxon>
        <taxon>Aquiflexum</taxon>
    </lineage>
</organism>
<feature type="chain" id="PRO_5012484231" evidence="2">
    <location>
        <begin position="26"/>
        <end position="614"/>
    </location>
</feature>
<protein>
    <submittedName>
        <fullName evidence="4">Ion channel</fullName>
    </submittedName>
</protein>
<reference evidence="5" key="1">
    <citation type="submission" date="2017-04" db="EMBL/GenBank/DDBJ databases">
        <authorList>
            <person name="Varghese N."/>
            <person name="Submissions S."/>
        </authorList>
    </citation>
    <scope>NUCLEOTIDE SEQUENCE [LARGE SCALE GENOMIC DNA]</scope>
    <source>
        <strain evidence="5">DSM 16537</strain>
    </source>
</reference>
<keyword evidence="5" id="KW-1185">Reference proteome</keyword>
<keyword evidence="1" id="KW-0812">Transmembrane</keyword>
<evidence type="ECO:0000259" key="3">
    <source>
        <dbReference type="Pfam" id="PF07885"/>
    </source>
</evidence>
<dbReference type="Proteomes" id="UP000192333">
    <property type="component" value="Chromosome I"/>
</dbReference>
<accession>A0A1W2H2G9</accession>
<feature type="transmembrane region" description="Helical" evidence="1">
    <location>
        <begin position="543"/>
        <end position="568"/>
    </location>
</feature>
<dbReference type="Pfam" id="PF07885">
    <property type="entry name" value="Ion_trans_2"/>
    <property type="match status" value="1"/>
</dbReference>
<keyword evidence="1" id="KW-0472">Membrane</keyword>
<evidence type="ECO:0000313" key="5">
    <source>
        <dbReference type="Proteomes" id="UP000192333"/>
    </source>
</evidence>
<dbReference type="EMBL" id="LT838813">
    <property type="protein sequence ID" value="SMD42818.1"/>
    <property type="molecule type" value="Genomic_DNA"/>
</dbReference>
<evidence type="ECO:0000313" key="4">
    <source>
        <dbReference type="EMBL" id="SMD42818.1"/>
    </source>
</evidence>
<proteinExistence type="predicted"/>
<dbReference type="STRING" id="758820.SAMN00777080_1383"/>
<dbReference type="OrthoDB" id="840832at2"/>
<feature type="transmembrane region" description="Helical" evidence="1">
    <location>
        <begin position="588"/>
        <end position="609"/>
    </location>
</feature>
<feature type="transmembrane region" description="Helical" evidence="1">
    <location>
        <begin position="418"/>
        <end position="436"/>
    </location>
</feature>
<keyword evidence="2" id="KW-0732">Signal</keyword>
<dbReference type="AlphaFoldDB" id="A0A1W2H2G9"/>
<keyword evidence="1" id="KW-1133">Transmembrane helix</keyword>
<gene>
    <name evidence="4" type="ORF">SAMN00777080_1383</name>
</gene>
<evidence type="ECO:0000256" key="1">
    <source>
        <dbReference type="SAM" id="Phobius"/>
    </source>
</evidence>
<feature type="signal peptide" evidence="2">
    <location>
        <begin position="1"/>
        <end position="25"/>
    </location>
</feature>
<name>A0A1W2H2G9_9BACT</name>
<dbReference type="SUPFAM" id="SSF81324">
    <property type="entry name" value="Voltage-gated potassium channels"/>
    <property type="match status" value="1"/>
</dbReference>
<evidence type="ECO:0000256" key="2">
    <source>
        <dbReference type="SAM" id="SignalP"/>
    </source>
</evidence>
<feature type="domain" description="Potassium channel" evidence="3">
    <location>
        <begin position="546"/>
        <end position="610"/>
    </location>
</feature>
<sequence>MISFLRKILLCFLLILSLATGSAFAQDIEYKEFSYSEFFQMMEASKDSIFTYENAVITFNPETDSAFINDLNDGLGTYSIQKNAPQRTIKAEIRLTNVHFLSQFEGQSNLISNGVIQHIVFEKKVRLRHCGEITFNQCTFKTGIDAVANGPGLQHAYKSFPDMDGIQIFNSTFYDQSRFFPSFLPGDNITTLIIGLRNNIFYLNDKENERYGRNIFIYGRGSFNTVFEGNQLYGKGRIFFTTQNNQVTSFSNNQLDSAIAEIQITDLIGINELDITNNAFGPYVQLSIQELSAKYRIGWDQFDGKLISNRDFVEYGSRFENITFNDEKLLAPYYDSIRVVDQEVYRGENAIRGILYNHYSATFDHENKNAVYIEIKNLETERLKYLYNTNPTFDNFFTLQINRFLKVFSLYGTRPARAIIFSVYVILAFALIYLFFPNSWDKYGKNRIMNRYRFFTKYMNQDAGIHDVYLEEQQKEMLEAEDFKAYMLQAEKYIPGFFIATAMPLYKWAVSGTRLSAFLLKRVDIMRGTWQDLPTHKRFWKSVLLIGAFIISVLYDLLIKILNAIMLSINTFTTLGFGEIPIKGLPRYLAIIQGFIGWFMLTIFSVSLISQLLN</sequence>
<dbReference type="InterPro" id="IPR013099">
    <property type="entry name" value="K_chnl_dom"/>
</dbReference>